<feature type="compositionally biased region" description="Basic and acidic residues" evidence="1">
    <location>
        <begin position="114"/>
        <end position="123"/>
    </location>
</feature>
<proteinExistence type="predicted"/>
<organism evidence="2 3">
    <name type="scientific">Rhodococcus ruber</name>
    <dbReference type="NCBI Taxonomy" id="1830"/>
    <lineage>
        <taxon>Bacteria</taxon>
        <taxon>Bacillati</taxon>
        <taxon>Actinomycetota</taxon>
        <taxon>Actinomycetes</taxon>
        <taxon>Mycobacteriales</taxon>
        <taxon>Nocardiaceae</taxon>
        <taxon>Rhodococcus</taxon>
    </lineage>
</organism>
<feature type="compositionally biased region" description="Basic and acidic residues" evidence="1">
    <location>
        <begin position="255"/>
        <end position="293"/>
    </location>
</feature>
<reference evidence="2 3" key="1">
    <citation type="journal article" date="2014" name="Genome Announc.">
        <title>Draft Genome Sequence of Propane- and Butane-Oxidizing Actinobacterium Rhodococcus ruber IEGM 231.</title>
        <authorList>
            <person name="Ivshina I.B."/>
            <person name="Kuyukina M.S."/>
            <person name="Krivoruchko A.V."/>
            <person name="Barbe V."/>
            <person name="Fischer C."/>
        </authorList>
    </citation>
    <scope>NUCLEOTIDE SEQUENCE [LARGE SCALE GENOMIC DNA]</scope>
</reference>
<feature type="compositionally biased region" description="Basic and acidic residues" evidence="1">
    <location>
        <begin position="153"/>
        <end position="166"/>
    </location>
</feature>
<feature type="compositionally biased region" description="Basic and acidic residues" evidence="1">
    <location>
        <begin position="131"/>
        <end position="142"/>
    </location>
</feature>
<evidence type="ECO:0000313" key="3">
    <source>
        <dbReference type="Proteomes" id="UP000042997"/>
    </source>
</evidence>
<protein>
    <submittedName>
        <fullName evidence="2">Uncharacterized protein</fullName>
    </submittedName>
</protein>
<name>A0A098BUP0_9NOCA</name>
<evidence type="ECO:0000313" key="2">
    <source>
        <dbReference type="EMBL" id="CDZ91922.1"/>
    </source>
</evidence>
<sequence length="333" mass="36038">MRSPRRSDDEVADLVAGVHSRVGRDDLLESPDVVGDGDEPAGGRQLQEELEVLGSLGRSARLDIGTGAQRLPQVRHRKQQNAPVGQERPAGRGGEVADGVEYDVEPVCQVGHRGDRVVDDRVGAESGDEADVGRAGDGRDGGAEMLGQLDGAGSDRTRRPVHEHRTAASRRGLVPQEVQRGAPAEQQRRCIGVTDRCRFADHPLRRDRDVLRVRPHRESGHAAHLVAAGVPADLRPDRLDDTGEGAAQDFSPGPEHTEHQSGERSVPAREASRADPRVRGRHGRGGDADKDFRVPGGRGGHLCDADDVRWPVPVDNCSLHKPSLTHVSLVWRH</sequence>
<dbReference type="Proteomes" id="UP000042997">
    <property type="component" value="Unassembled WGS sequence"/>
</dbReference>
<feature type="region of interest" description="Disordered" evidence="1">
    <location>
        <begin position="114"/>
        <end position="187"/>
    </location>
</feature>
<feature type="region of interest" description="Disordered" evidence="1">
    <location>
        <begin position="64"/>
        <end position="97"/>
    </location>
</feature>
<dbReference type="AlphaFoldDB" id="A0A098BUP0"/>
<evidence type="ECO:0000256" key="1">
    <source>
        <dbReference type="SAM" id="MobiDB-lite"/>
    </source>
</evidence>
<dbReference type="EMBL" id="CCSD01000105">
    <property type="protein sequence ID" value="CDZ91922.1"/>
    <property type="molecule type" value="Genomic_DNA"/>
</dbReference>
<feature type="region of interest" description="Disordered" evidence="1">
    <location>
        <begin position="1"/>
        <end position="44"/>
    </location>
</feature>
<accession>A0A098BUP0</accession>
<gene>
    <name evidence="2" type="ORF">RHRU231_90007</name>
</gene>
<feature type="region of interest" description="Disordered" evidence="1">
    <location>
        <begin position="216"/>
        <end position="296"/>
    </location>
</feature>